<sequence length="226" mass="25445">MSSPGDHPLRAVIGGHCNPARITRLASEGASPEAPQAVRRDRFVAASPGYVGAMDITEVILHQHMEQRRMFAMLEEWPRDDTEGLSALWTRLAILLETHAEGEERYFYPELLHRGEGGGDADDVEEETEDAVKDHNKIRDAVRRVGDAQVGSDGWWEAVTDANVENSDHMAEEERQDLTDFRLHADLALRHDLAVKFLRFEAMTAARGIEPVDKDPEEWIEEHQGS</sequence>
<name>A0A542DZK0_9MICO</name>
<dbReference type="Proteomes" id="UP000317893">
    <property type="component" value="Unassembled WGS sequence"/>
</dbReference>
<reference evidence="2 3" key="1">
    <citation type="submission" date="2019-06" db="EMBL/GenBank/DDBJ databases">
        <title>Sequencing the genomes of 1000 actinobacteria strains.</title>
        <authorList>
            <person name="Klenk H.-P."/>
        </authorList>
    </citation>
    <scope>NUCLEOTIDE SEQUENCE [LARGE SCALE GENOMIC DNA]</scope>
    <source>
        <strain evidence="2 3">DSM 18607</strain>
    </source>
</reference>
<organism evidence="2 3">
    <name type="scientific">Lapillicoccus jejuensis</name>
    <dbReference type="NCBI Taxonomy" id="402171"/>
    <lineage>
        <taxon>Bacteria</taxon>
        <taxon>Bacillati</taxon>
        <taxon>Actinomycetota</taxon>
        <taxon>Actinomycetes</taxon>
        <taxon>Micrococcales</taxon>
        <taxon>Intrasporangiaceae</taxon>
        <taxon>Lapillicoccus</taxon>
    </lineage>
</organism>
<feature type="domain" description="Hemerythrin-like" evidence="1">
    <location>
        <begin position="56"/>
        <end position="176"/>
    </location>
</feature>
<dbReference type="PANTHER" id="PTHR35585">
    <property type="entry name" value="HHE DOMAIN PROTEIN (AFU_ORTHOLOGUE AFUA_4G00730)"/>
    <property type="match status" value="1"/>
</dbReference>
<dbReference type="PANTHER" id="PTHR35585:SF1">
    <property type="entry name" value="HHE DOMAIN PROTEIN (AFU_ORTHOLOGUE AFUA_4G00730)"/>
    <property type="match status" value="1"/>
</dbReference>
<evidence type="ECO:0000313" key="3">
    <source>
        <dbReference type="Proteomes" id="UP000317893"/>
    </source>
</evidence>
<gene>
    <name evidence="2" type="ORF">FB458_1612</name>
</gene>
<evidence type="ECO:0000259" key="1">
    <source>
        <dbReference type="Pfam" id="PF01814"/>
    </source>
</evidence>
<dbReference type="Pfam" id="PF01814">
    <property type="entry name" value="Hemerythrin"/>
    <property type="match status" value="1"/>
</dbReference>
<accession>A0A542DZK0</accession>
<keyword evidence="3" id="KW-1185">Reference proteome</keyword>
<evidence type="ECO:0000313" key="2">
    <source>
        <dbReference type="EMBL" id="TQJ08522.1"/>
    </source>
</evidence>
<protein>
    <submittedName>
        <fullName evidence="2">Hemerythrin HHE cation binding domain-containing protein</fullName>
    </submittedName>
</protein>
<dbReference type="EMBL" id="VFMN01000001">
    <property type="protein sequence ID" value="TQJ08522.1"/>
    <property type="molecule type" value="Genomic_DNA"/>
</dbReference>
<dbReference type="Gene3D" id="1.20.120.520">
    <property type="entry name" value="nmb1532 protein domain like"/>
    <property type="match status" value="1"/>
</dbReference>
<comment type="caution">
    <text evidence="2">The sequence shown here is derived from an EMBL/GenBank/DDBJ whole genome shotgun (WGS) entry which is preliminary data.</text>
</comment>
<dbReference type="AlphaFoldDB" id="A0A542DZK0"/>
<dbReference type="InterPro" id="IPR012312">
    <property type="entry name" value="Hemerythrin-like"/>
</dbReference>
<proteinExistence type="predicted"/>